<feature type="region of interest" description="Disordered" evidence="10">
    <location>
        <begin position="203"/>
        <end position="239"/>
    </location>
</feature>
<evidence type="ECO:0000256" key="10">
    <source>
        <dbReference type="SAM" id="MobiDB-lite"/>
    </source>
</evidence>
<feature type="compositionally biased region" description="Low complexity" evidence="10">
    <location>
        <begin position="203"/>
        <end position="213"/>
    </location>
</feature>
<dbReference type="InterPro" id="IPR051535">
    <property type="entry name" value="Siderophore_ABC-ATPase"/>
</dbReference>
<dbReference type="PROSITE" id="PS50893">
    <property type="entry name" value="ABC_TRANSPORTER_2"/>
    <property type="match status" value="1"/>
</dbReference>
<dbReference type="PANTHER" id="PTHR42771:SF2">
    <property type="entry name" value="IRON(3+)-HYDROXAMATE IMPORT ATP-BINDING PROTEIN FHUC"/>
    <property type="match status" value="1"/>
</dbReference>
<keyword evidence="9" id="KW-0472">Membrane</keyword>
<keyword evidence="7" id="KW-0408">Iron</keyword>
<keyword evidence="5" id="KW-0547">Nucleotide-binding</keyword>
<evidence type="ECO:0000313" key="12">
    <source>
        <dbReference type="EMBL" id="AAA82617.1"/>
    </source>
</evidence>
<dbReference type="SUPFAM" id="SSF52540">
    <property type="entry name" value="P-loop containing nucleoside triphosphate hydrolases"/>
    <property type="match status" value="1"/>
</dbReference>
<evidence type="ECO:0000256" key="6">
    <source>
        <dbReference type="ARBA" id="ARBA00022840"/>
    </source>
</evidence>
<dbReference type="AlphaFoldDB" id="Q44477"/>
<dbReference type="PANTHER" id="PTHR42771">
    <property type="entry name" value="IRON(3+)-HYDROXAMATE IMPORT ATP-BINDING PROTEIN FHUC"/>
    <property type="match status" value="1"/>
</dbReference>
<dbReference type="GO" id="GO:0006826">
    <property type="term" value="P:iron ion transport"/>
    <property type="evidence" value="ECO:0007669"/>
    <property type="project" value="UniProtKB-KW"/>
</dbReference>
<evidence type="ECO:0000256" key="4">
    <source>
        <dbReference type="ARBA" id="ARBA00022496"/>
    </source>
</evidence>
<keyword evidence="8" id="KW-0406">Ion transport</keyword>
<dbReference type="EMBL" id="U39675">
    <property type="protein sequence ID" value="AAA82617.1"/>
    <property type="molecule type" value="Genomic_DNA"/>
</dbReference>
<keyword evidence="3" id="KW-1003">Cell membrane</keyword>
<evidence type="ECO:0000256" key="3">
    <source>
        <dbReference type="ARBA" id="ARBA00022475"/>
    </source>
</evidence>
<protein>
    <submittedName>
        <fullName evidence="12">Orf1</fullName>
    </submittedName>
</protein>
<dbReference type="GO" id="GO:0005886">
    <property type="term" value="C:plasma membrane"/>
    <property type="evidence" value="ECO:0007669"/>
    <property type="project" value="UniProtKB-SubCell"/>
</dbReference>
<evidence type="ECO:0000259" key="11">
    <source>
        <dbReference type="PROSITE" id="PS50893"/>
    </source>
</evidence>
<dbReference type="Pfam" id="PF00005">
    <property type="entry name" value="ABC_tran"/>
    <property type="match status" value="1"/>
</dbReference>
<evidence type="ECO:0000256" key="1">
    <source>
        <dbReference type="ARBA" id="ARBA00004202"/>
    </source>
</evidence>
<dbReference type="InterPro" id="IPR027417">
    <property type="entry name" value="P-loop_NTPase"/>
</dbReference>
<dbReference type="InterPro" id="IPR003593">
    <property type="entry name" value="AAA+_ATPase"/>
</dbReference>
<dbReference type="SMART" id="SM00382">
    <property type="entry name" value="AAA"/>
    <property type="match status" value="1"/>
</dbReference>
<evidence type="ECO:0000256" key="8">
    <source>
        <dbReference type="ARBA" id="ARBA00023065"/>
    </source>
</evidence>
<dbReference type="Gene3D" id="3.40.50.300">
    <property type="entry name" value="P-loop containing nucleotide triphosphate hydrolases"/>
    <property type="match status" value="1"/>
</dbReference>
<dbReference type="GO" id="GO:0016887">
    <property type="term" value="F:ATP hydrolysis activity"/>
    <property type="evidence" value="ECO:0007669"/>
    <property type="project" value="InterPro"/>
</dbReference>
<proteinExistence type="predicted"/>
<dbReference type="InterPro" id="IPR003439">
    <property type="entry name" value="ABC_transporter-like_ATP-bd"/>
</dbReference>
<sequence length="259" mass="28537">MFELPELNDVSFHLAGRRLLQQISLQLPQGQTVGLIGHNGSGKSTLVKLLARQLEPTGGRLRLDGRPLNEWPEREFARHVAYLPQRLPAVENLTVRELVGFGRYPWHGPLGRFGADDRLHVERALELTGAAGFAERPAERLSDGERQRVWLAMLLEAEHSLFCHCSGLSPSGLECRPAPCIAPSASRSAANWSRSGWNSRSRAAPARLASSRRSSGESQEVGKAGDAKRQRGARSSRVQKAWAFCRLSSRWRASSSSAT</sequence>
<feature type="domain" description="ABC transporter" evidence="11">
    <location>
        <begin position="5"/>
        <end position="243"/>
    </location>
</feature>
<organism evidence="12">
    <name type="scientific">Azotobacter vinelandii</name>
    <dbReference type="NCBI Taxonomy" id="354"/>
    <lineage>
        <taxon>Bacteria</taxon>
        <taxon>Pseudomonadati</taxon>
        <taxon>Pseudomonadota</taxon>
        <taxon>Gammaproteobacteria</taxon>
        <taxon>Pseudomonadales</taxon>
        <taxon>Pseudomonadaceae</taxon>
        <taxon>Azotobacter</taxon>
    </lineage>
</organism>
<keyword evidence="2" id="KW-0813">Transport</keyword>
<evidence type="ECO:0000256" key="5">
    <source>
        <dbReference type="ARBA" id="ARBA00022741"/>
    </source>
</evidence>
<keyword evidence="4" id="KW-0410">Iron transport</keyword>
<reference evidence="12" key="1">
    <citation type="submission" date="1995-10" db="EMBL/GenBank/DDBJ databases">
        <title>Genetic evidence for a second molybdenum transport system in Azotobacter vinelandii.</title>
        <authorList>
            <person name="Mylona P.V."/>
            <person name="Ricke S.C."/>
            <person name="Bishop P.E."/>
        </authorList>
    </citation>
    <scope>NUCLEOTIDE SEQUENCE</scope>
    <source>
        <strain evidence="12">CA</strain>
    </source>
</reference>
<comment type="subcellular location">
    <subcellularLocation>
        <location evidence="1">Cell membrane</location>
        <topology evidence="1">Peripheral membrane protein</topology>
    </subcellularLocation>
</comment>
<dbReference type="GO" id="GO:0005524">
    <property type="term" value="F:ATP binding"/>
    <property type="evidence" value="ECO:0007669"/>
    <property type="project" value="UniProtKB-KW"/>
</dbReference>
<keyword evidence="6" id="KW-0067">ATP-binding</keyword>
<evidence type="ECO:0000256" key="2">
    <source>
        <dbReference type="ARBA" id="ARBA00022448"/>
    </source>
</evidence>
<evidence type="ECO:0000256" key="9">
    <source>
        <dbReference type="ARBA" id="ARBA00023136"/>
    </source>
</evidence>
<evidence type="ECO:0000256" key="7">
    <source>
        <dbReference type="ARBA" id="ARBA00023004"/>
    </source>
</evidence>
<name>Q44477_AZOVI</name>
<accession>Q44477</accession>